<dbReference type="AlphaFoldDB" id="A0A1E4RCB5"/>
<dbReference type="GeneID" id="30996500"/>
<protein>
    <recommendedName>
        <fullName evidence="3">Ubiquinol-cytochrome c chaperone domain-containing protein</fullName>
    </recommendedName>
</protein>
<dbReference type="STRING" id="984485.A0A1E4RCB5"/>
<reference evidence="5" key="1">
    <citation type="submission" date="2016-05" db="EMBL/GenBank/DDBJ databases">
        <title>Comparative genomics of biotechnologically important yeasts.</title>
        <authorList>
            <consortium name="DOE Joint Genome Institute"/>
            <person name="Riley R."/>
            <person name="Haridas S."/>
            <person name="Wolfe K.H."/>
            <person name="Lopes M.R."/>
            <person name="Hittinger C.T."/>
            <person name="Goker M."/>
            <person name="Salamov A."/>
            <person name="Wisecaver J."/>
            <person name="Long T.M."/>
            <person name="Aerts A.L."/>
            <person name="Barry K."/>
            <person name="Choi C."/>
            <person name="Clum A."/>
            <person name="Coughlan A.Y."/>
            <person name="Deshpande S."/>
            <person name="Douglass A.P."/>
            <person name="Hanson S.J."/>
            <person name="Klenk H.-P."/>
            <person name="Labutti K."/>
            <person name="Lapidus A."/>
            <person name="Lindquist E."/>
            <person name="Lipzen A."/>
            <person name="Meier-Kolthoff J.P."/>
            <person name="Ohm R.A."/>
            <person name="Otillar R.P."/>
            <person name="Pangilinan J."/>
            <person name="Peng Y."/>
            <person name="Rokas A."/>
            <person name="Rosa C.A."/>
            <person name="Scheuner C."/>
            <person name="Sibirny A.A."/>
            <person name="Slot J.C."/>
            <person name="Stielow J.B."/>
            <person name="Sun H."/>
            <person name="Kurtzman C.P."/>
            <person name="Blackwell M."/>
            <person name="Grigoriev I.V."/>
            <person name="Jeffries T.W."/>
        </authorList>
    </citation>
    <scope>NUCLEOTIDE SEQUENCE [LARGE SCALE GENOMIC DNA]</scope>
    <source>
        <strain evidence="5">NRRL Y-1933</strain>
    </source>
</reference>
<keyword evidence="5" id="KW-1185">Reference proteome</keyword>
<sequence length="333" mass="38318">MLTKNVVRLLGNGCETLGYKSFSTSSIRNIQRSQNDILDQRQEEITAPNALAEESTLPKIKQDLKINPRLAKKKSPFKSDHKMENDPSFQLSSWKQNIGQGIIKLFGIDMDRSRAGPVAGSHYFGECKKQGMYYPNEPLSPTARFYYETLALPQSFSQWFQITALHYWILSVRMRAMPFKYGRNYQQKLVDRIFKDMELRMAEELNINSNRIIEGYLKEYHKQLLGSVLSYDEGLLTDDITLASALWRNVFNGDPNADMRHIEALVGYVRSQLYVLNKMTDREFGFGKFTFVAPDEVVKPLTKSQEAKLRAQAKKEFEGKTLPSQRSVLSLDE</sequence>
<dbReference type="PANTHER" id="PTHR12184:SF1">
    <property type="entry name" value="UBIQUINOL-CYTOCHROME-C REDUCTASE COMPLEX ASSEMBLY FACTOR 1"/>
    <property type="match status" value="1"/>
</dbReference>
<dbReference type="GO" id="GO:0034551">
    <property type="term" value="P:mitochondrial respiratory chain complex III assembly"/>
    <property type="evidence" value="ECO:0007669"/>
    <property type="project" value="EnsemblFungi"/>
</dbReference>
<evidence type="ECO:0000256" key="1">
    <source>
        <dbReference type="ARBA" id="ARBA00006407"/>
    </source>
</evidence>
<feature type="domain" description="Ubiquinol-cytochrome c chaperone" evidence="3">
    <location>
        <begin position="149"/>
        <end position="291"/>
    </location>
</feature>
<dbReference type="InterPro" id="IPR007129">
    <property type="entry name" value="Ubiqinol_cyt_c_chaperone_CPB3"/>
</dbReference>
<dbReference type="GO" id="GO:0070131">
    <property type="term" value="P:positive regulation of mitochondrial translation"/>
    <property type="evidence" value="ECO:0007669"/>
    <property type="project" value="EnsemblFungi"/>
</dbReference>
<dbReference type="InterPro" id="IPR021150">
    <property type="entry name" value="Ubiq_cyt_c_chap"/>
</dbReference>
<dbReference type="GO" id="GO:0050821">
    <property type="term" value="P:protein stabilization"/>
    <property type="evidence" value="ECO:0007669"/>
    <property type="project" value="EnsemblFungi"/>
</dbReference>
<dbReference type="OrthoDB" id="10253878at2759"/>
<dbReference type="PANTHER" id="PTHR12184">
    <property type="entry name" value="UBIQUINOL-CYTOCHROME C REDUCTASE COMPLEX ASSEMBLY FACTOR 1 FAMILY MEMBER"/>
    <property type="match status" value="1"/>
</dbReference>
<proteinExistence type="inferred from homology"/>
<comment type="similarity">
    <text evidence="1">Belongs to the CBP3 family.</text>
</comment>
<dbReference type="GO" id="GO:0005761">
    <property type="term" value="C:mitochondrial ribosome"/>
    <property type="evidence" value="ECO:0007669"/>
    <property type="project" value="EnsemblFungi"/>
</dbReference>
<feature type="region of interest" description="Disordered" evidence="2">
    <location>
        <begin position="314"/>
        <end position="333"/>
    </location>
</feature>
<evidence type="ECO:0000313" key="4">
    <source>
        <dbReference type="EMBL" id="ODV64897.1"/>
    </source>
</evidence>
<name>A0A1E4RCB5_9ASCO</name>
<dbReference type="RefSeq" id="XP_020073964.1">
    <property type="nucleotide sequence ID" value="XM_020221951.1"/>
</dbReference>
<dbReference type="Proteomes" id="UP000095085">
    <property type="component" value="Unassembled WGS sequence"/>
</dbReference>
<dbReference type="GO" id="GO:0031966">
    <property type="term" value="C:mitochondrial membrane"/>
    <property type="evidence" value="ECO:0007669"/>
    <property type="project" value="EnsemblFungi"/>
</dbReference>
<dbReference type="GO" id="GO:0003729">
    <property type="term" value="F:mRNA binding"/>
    <property type="evidence" value="ECO:0007669"/>
    <property type="project" value="EnsemblFungi"/>
</dbReference>
<dbReference type="Pfam" id="PF03981">
    <property type="entry name" value="Ubiq_cyt_C_chap"/>
    <property type="match status" value="1"/>
</dbReference>
<dbReference type="GO" id="GO:0043022">
    <property type="term" value="F:ribosome binding"/>
    <property type="evidence" value="ECO:0007669"/>
    <property type="project" value="EnsemblFungi"/>
</dbReference>
<evidence type="ECO:0000259" key="3">
    <source>
        <dbReference type="Pfam" id="PF03981"/>
    </source>
</evidence>
<feature type="compositionally biased region" description="Polar residues" evidence="2">
    <location>
        <begin position="322"/>
        <end position="333"/>
    </location>
</feature>
<gene>
    <name evidence="4" type="ORF">HYPBUDRAFT_154199</name>
</gene>
<dbReference type="EMBL" id="KV454546">
    <property type="protein sequence ID" value="ODV64897.1"/>
    <property type="molecule type" value="Genomic_DNA"/>
</dbReference>
<dbReference type="GO" id="GO:0061671">
    <property type="term" value="C:Cbp3p-Cbp6 complex"/>
    <property type="evidence" value="ECO:0007669"/>
    <property type="project" value="EnsemblFungi"/>
</dbReference>
<evidence type="ECO:0000256" key="2">
    <source>
        <dbReference type="SAM" id="MobiDB-lite"/>
    </source>
</evidence>
<evidence type="ECO:0000313" key="5">
    <source>
        <dbReference type="Proteomes" id="UP000095085"/>
    </source>
</evidence>
<organism evidence="4 5">
    <name type="scientific">Hyphopichia burtonii NRRL Y-1933</name>
    <dbReference type="NCBI Taxonomy" id="984485"/>
    <lineage>
        <taxon>Eukaryota</taxon>
        <taxon>Fungi</taxon>
        <taxon>Dikarya</taxon>
        <taxon>Ascomycota</taxon>
        <taxon>Saccharomycotina</taxon>
        <taxon>Pichiomycetes</taxon>
        <taxon>Debaryomycetaceae</taxon>
        <taxon>Hyphopichia</taxon>
    </lineage>
</organism>
<accession>A0A1E4RCB5</accession>